<evidence type="ECO:0000256" key="2">
    <source>
        <dbReference type="ARBA" id="ARBA00008787"/>
    </source>
</evidence>
<evidence type="ECO:0000256" key="4">
    <source>
        <dbReference type="ARBA" id="ARBA00022795"/>
    </source>
</evidence>
<evidence type="ECO:0000256" key="3">
    <source>
        <dbReference type="ARBA" id="ARBA00022490"/>
    </source>
</evidence>
<evidence type="ECO:0000256" key="5">
    <source>
        <dbReference type="ARBA" id="ARBA00023186"/>
    </source>
</evidence>
<keyword evidence="8" id="KW-1185">Reference proteome</keyword>
<dbReference type="PIRSF" id="PIRSF039090">
    <property type="entry name" value="Flis"/>
    <property type="match status" value="1"/>
</dbReference>
<evidence type="ECO:0000313" key="8">
    <source>
        <dbReference type="Proteomes" id="UP001147830"/>
    </source>
</evidence>
<protein>
    <recommendedName>
        <fullName evidence="6">Flagellar secretion chaperone FliS</fullName>
    </recommendedName>
</protein>
<comment type="similarity">
    <text evidence="2 6">Belongs to the FliS family.</text>
</comment>
<dbReference type="AlphaFoldDB" id="A0A9X2WD26"/>
<keyword evidence="5" id="KW-0143">Chaperone</keyword>
<accession>A0A9X2WD26</accession>
<proteinExistence type="inferred from homology"/>
<dbReference type="EMBL" id="JAOANI010000002">
    <property type="protein sequence ID" value="MCT7357477.1"/>
    <property type="molecule type" value="Genomic_DNA"/>
</dbReference>
<dbReference type="Pfam" id="PF02561">
    <property type="entry name" value="FliS"/>
    <property type="match status" value="1"/>
</dbReference>
<evidence type="ECO:0000256" key="6">
    <source>
        <dbReference type="PIRNR" id="PIRNR039090"/>
    </source>
</evidence>
<comment type="subcellular location">
    <subcellularLocation>
        <location evidence="1 6">Cytoplasm</location>
        <location evidence="1 6">Cytosol</location>
    </subcellularLocation>
</comment>
<dbReference type="Proteomes" id="UP001147830">
    <property type="component" value="Unassembled WGS sequence"/>
</dbReference>
<dbReference type="NCBIfam" id="TIGR00208">
    <property type="entry name" value="fliS"/>
    <property type="match status" value="1"/>
</dbReference>
<dbReference type="PANTHER" id="PTHR34773:SF1">
    <property type="entry name" value="FLAGELLAR SECRETION CHAPERONE FLIS"/>
    <property type="match status" value="1"/>
</dbReference>
<reference evidence="7" key="2">
    <citation type="submission" date="2022-08" db="EMBL/GenBank/DDBJ databases">
        <authorList>
            <person name="Dong C."/>
        </authorList>
    </citation>
    <scope>NUCLEOTIDE SEQUENCE</scope>
    <source>
        <strain evidence="7">59MF3M-4</strain>
    </source>
</reference>
<dbReference type="InterPro" id="IPR036584">
    <property type="entry name" value="FliS_sf"/>
</dbReference>
<dbReference type="GO" id="GO:0005829">
    <property type="term" value="C:cytosol"/>
    <property type="evidence" value="ECO:0007669"/>
    <property type="project" value="UniProtKB-SubCell"/>
</dbReference>
<dbReference type="Gene3D" id="1.20.120.340">
    <property type="entry name" value="Flagellar protein FliS"/>
    <property type="match status" value="1"/>
</dbReference>
<dbReference type="PANTHER" id="PTHR34773">
    <property type="entry name" value="FLAGELLAR SECRETION CHAPERONE FLIS"/>
    <property type="match status" value="1"/>
</dbReference>
<dbReference type="InterPro" id="IPR003713">
    <property type="entry name" value="FliS"/>
</dbReference>
<comment type="caution">
    <text evidence="7">The sequence shown here is derived from an EMBL/GenBank/DDBJ whole genome shotgun (WGS) entry which is preliminary data.</text>
</comment>
<organism evidence="7 8">
    <name type="scientific">Thalassolituus pacificus</name>
    <dbReference type="NCBI Taxonomy" id="2975440"/>
    <lineage>
        <taxon>Bacteria</taxon>
        <taxon>Pseudomonadati</taxon>
        <taxon>Pseudomonadota</taxon>
        <taxon>Gammaproteobacteria</taxon>
        <taxon>Oceanospirillales</taxon>
        <taxon>Oceanospirillaceae</taxon>
        <taxon>Thalassolituus</taxon>
    </lineage>
</organism>
<keyword evidence="4 6" id="KW-1005">Bacterial flagellum biogenesis</keyword>
<sequence length="154" mass="17085">MYKSGAKQYQQVNVTSEVLDADPHRLIQLLMEAALTRMSQAKGAIERKEMDTKANLLGRVMEIIQTLQGSLDHTAGGELAQNLDNLYDYMNRRLLEATSQNDQAMIDEVMGLLLEVKQGWDGIRQEYLQSQNGTTASSAVSAVSDARLESHISV</sequence>
<keyword evidence="3 6" id="KW-0963">Cytoplasm</keyword>
<keyword evidence="7" id="KW-0969">Cilium</keyword>
<evidence type="ECO:0000313" key="7">
    <source>
        <dbReference type="EMBL" id="MCT7357477.1"/>
    </source>
</evidence>
<reference evidence="7" key="1">
    <citation type="journal article" date="2022" name="Front. Microbiol.">
        <title>Genome-based taxonomic rearrangement of Oceanobacter-related bacteria including the description of Thalassolituus hydrocarbonoclasticus sp. nov. and Thalassolituus pacificus sp. nov. and emended description of the genus Thalassolituus.</title>
        <authorList>
            <person name="Dong C."/>
            <person name="Wei L."/>
            <person name="Wang J."/>
            <person name="Lai Q."/>
            <person name="Huang Z."/>
            <person name="Shao Z."/>
        </authorList>
    </citation>
    <scope>NUCLEOTIDE SEQUENCE</scope>
    <source>
        <strain evidence="7">59MF3M-4</strain>
    </source>
</reference>
<name>A0A9X2WD26_9GAMM</name>
<gene>
    <name evidence="7" type="primary">fliS</name>
    <name evidence="7" type="ORF">NYR02_00380</name>
</gene>
<dbReference type="SUPFAM" id="SSF101116">
    <property type="entry name" value="Flagellar export chaperone FliS"/>
    <property type="match status" value="1"/>
</dbReference>
<dbReference type="CDD" id="cd16098">
    <property type="entry name" value="FliS"/>
    <property type="match status" value="1"/>
</dbReference>
<dbReference type="RefSeq" id="WP_260974411.1">
    <property type="nucleotide sequence ID" value="NZ_JAOANI010000002.1"/>
</dbReference>
<dbReference type="GO" id="GO:0044780">
    <property type="term" value="P:bacterial-type flagellum assembly"/>
    <property type="evidence" value="ECO:0007669"/>
    <property type="project" value="InterPro"/>
</dbReference>
<keyword evidence="7" id="KW-0966">Cell projection</keyword>
<keyword evidence="7" id="KW-0282">Flagellum</keyword>
<evidence type="ECO:0000256" key="1">
    <source>
        <dbReference type="ARBA" id="ARBA00004514"/>
    </source>
</evidence>
<dbReference type="GO" id="GO:0071973">
    <property type="term" value="P:bacterial-type flagellum-dependent cell motility"/>
    <property type="evidence" value="ECO:0007669"/>
    <property type="project" value="TreeGrafter"/>
</dbReference>